<dbReference type="AlphaFoldDB" id="A0A3B3BR98"/>
<dbReference type="SMART" id="SM00561">
    <property type="entry name" value="MBT"/>
    <property type="match status" value="1"/>
</dbReference>
<dbReference type="STRING" id="30732.ENSOMEP00000007809"/>
<keyword evidence="4" id="KW-1185">Reference proteome</keyword>
<dbReference type="GO" id="GO:0003682">
    <property type="term" value="F:chromatin binding"/>
    <property type="evidence" value="ECO:0007669"/>
    <property type="project" value="TreeGrafter"/>
</dbReference>
<dbReference type="Pfam" id="PF02820">
    <property type="entry name" value="MBT"/>
    <property type="match status" value="1"/>
</dbReference>
<dbReference type="PANTHER" id="PTHR12247">
    <property type="entry name" value="POLYCOMB GROUP PROTEIN"/>
    <property type="match status" value="1"/>
</dbReference>
<dbReference type="InterPro" id="IPR004092">
    <property type="entry name" value="Mbt"/>
</dbReference>
<dbReference type="GO" id="GO:0005634">
    <property type="term" value="C:nucleus"/>
    <property type="evidence" value="ECO:0007669"/>
    <property type="project" value="InterPro"/>
</dbReference>
<dbReference type="Gene3D" id="2.30.30.140">
    <property type="match status" value="2"/>
</dbReference>
<accession>A0A3B3BR98</accession>
<evidence type="ECO:0000256" key="1">
    <source>
        <dbReference type="ARBA" id="ARBA00022737"/>
    </source>
</evidence>
<name>A0A3B3BR98_ORYME</name>
<dbReference type="GO" id="GO:0045892">
    <property type="term" value="P:negative regulation of DNA-templated transcription"/>
    <property type="evidence" value="ECO:0007669"/>
    <property type="project" value="TreeGrafter"/>
</dbReference>
<proteinExistence type="predicted"/>
<dbReference type="Ensembl" id="ENSOMET00000003490.1">
    <property type="protein sequence ID" value="ENSOMEP00000007809.1"/>
    <property type="gene ID" value="ENSOMEG00000008948.1"/>
</dbReference>
<dbReference type="InterPro" id="IPR050548">
    <property type="entry name" value="PcG_chromatin_remod_factors"/>
</dbReference>
<dbReference type="PANTHER" id="PTHR12247:SF78">
    <property type="entry name" value="LETHAL(3)MALIGNANT BRAIN TUMOR-LIKE PROTEIN 4"/>
    <property type="match status" value="1"/>
</dbReference>
<evidence type="ECO:0000256" key="2">
    <source>
        <dbReference type="PROSITE-ProRule" id="PRU00459"/>
    </source>
</evidence>
<dbReference type="GO" id="GO:0042393">
    <property type="term" value="F:histone binding"/>
    <property type="evidence" value="ECO:0007669"/>
    <property type="project" value="TreeGrafter"/>
</dbReference>
<sequence length="185" mass="20332">MGSGSSVLGSELCGSYLRRLTAAVQGRPPAAGNHRLPSVSVIASGGSDPLLLQNKSSTFRTLLTGTTVPVPRKCWSWQQYLNEQKAEAAPLTAFTQSFPSKRCGFKVGMKLEGIDPLHPSMFCVLTVVIGCRLRLHIDGYSDCYDFWMNADSPDIKPAGWCKEQNRQLHPPNGEQNTGCERFWSL</sequence>
<feature type="repeat" description="MBT" evidence="2">
    <location>
        <begin position="75"/>
        <end position="171"/>
    </location>
</feature>
<evidence type="ECO:0000313" key="3">
    <source>
        <dbReference type="Ensembl" id="ENSOMEP00000007809.1"/>
    </source>
</evidence>
<keyword evidence="1" id="KW-0677">Repeat</keyword>
<reference evidence="3" key="1">
    <citation type="submission" date="2025-08" db="UniProtKB">
        <authorList>
            <consortium name="Ensembl"/>
        </authorList>
    </citation>
    <scope>IDENTIFICATION</scope>
</reference>
<dbReference type="Proteomes" id="UP000261560">
    <property type="component" value="Unplaced"/>
</dbReference>
<dbReference type="PaxDb" id="30732-ENSOMEP00000007809"/>
<organism evidence="3 4">
    <name type="scientific">Oryzias melastigma</name>
    <name type="common">Marine medaka</name>
    <dbReference type="NCBI Taxonomy" id="30732"/>
    <lineage>
        <taxon>Eukaryota</taxon>
        <taxon>Metazoa</taxon>
        <taxon>Chordata</taxon>
        <taxon>Craniata</taxon>
        <taxon>Vertebrata</taxon>
        <taxon>Euteleostomi</taxon>
        <taxon>Actinopterygii</taxon>
        <taxon>Neopterygii</taxon>
        <taxon>Teleostei</taxon>
        <taxon>Neoteleostei</taxon>
        <taxon>Acanthomorphata</taxon>
        <taxon>Ovalentaria</taxon>
        <taxon>Atherinomorphae</taxon>
        <taxon>Beloniformes</taxon>
        <taxon>Adrianichthyidae</taxon>
        <taxon>Oryziinae</taxon>
        <taxon>Oryzias</taxon>
    </lineage>
</organism>
<dbReference type="SUPFAM" id="SSF63748">
    <property type="entry name" value="Tudor/PWWP/MBT"/>
    <property type="match status" value="1"/>
</dbReference>
<reference evidence="3" key="2">
    <citation type="submission" date="2025-09" db="UniProtKB">
        <authorList>
            <consortium name="Ensembl"/>
        </authorList>
    </citation>
    <scope>IDENTIFICATION</scope>
</reference>
<dbReference type="GeneTree" id="ENSGT00940000158264"/>
<evidence type="ECO:0000313" key="4">
    <source>
        <dbReference type="Proteomes" id="UP000261560"/>
    </source>
</evidence>
<protein>
    <submittedName>
        <fullName evidence="3">Uncharacterized protein</fullName>
    </submittedName>
</protein>
<dbReference type="PROSITE" id="PS51079">
    <property type="entry name" value="MBT"/>
    <property type="match status" value="1"/>
</dbReference>